<accession>A0A6B2JF70</accession>
<comment type="caution">
    <text evidence="1">The sequence shown here is derived from an EMBL/GenBank/DDBJ whole genome shotgun (WGS) entry which is preliminary data.</text>
</comment>
<organism evidence="1 2">
    <name type="scientific">Pseudoroseicyclus tamaricis</name>
    <dbReference type="NCBI Taxonomy" id="2705421"/>
    <lineage>
        <taxon>Bacteria</taxon>
        <taxon>Pseudomonadati</taxon>
        <taxon>Pseudomonadota</taxon>
        <taxon>Alphaproteobacteria</taxon>
        <taxon>Rhodobacterales</taxon>
        <taxon>Paracoccaceae</taxon>
        <taxon>Pseudoroseicyclus</taxon>
    </lineage>
</organism>
<dbReference type="PANTHER" id="PTHR37948:SF1">
    <property type="entry name" value="BLL5189 PROTEIN"/>
    <property type="match status" value="1"/>
</dbReference>
<gene>
    <name evidence="1" type="ORF">GZA08_01470</name>
</gene>
<dbReference type="AlphaFoldDB" id="A0A6B2JF70"/>
<evidence type="ECO:0000313" key="1">
    <source>
        <dbReference type="EMBL" id="NDU99640.1"/>
    </source>
</evidence>
<dbReference type="RefSeq" id="WP_163889298.1">
    <property type="nucleotide sequence ID" value="NZ_JAAFYS010000001.1"/>
</dbReference>
<dbReference type="EMBL" id="JAAGAB010000001">
    <property type="protein sequence ID" value="NDU99640.1"/>
    <property type="molecule type" value="Genomic_DNA"/>
</dbReference>
<protein>
    <submittedName>
        <fullName evidence="1">Uncharacterized protein</fullName>
    </submittedName>
</protein>
<evidence type="ECO:0000313" key="2">
    <source>
        <dbReference type="Proteomes" id="UP000474757"/>
    </source>
</evidence>
<keyword evidence="2" id="KW-1185">Reference proteome</keyword>
<reference evidence="1 2" key="1">
    <citation type="submission" date="2020-02" db="EMBL/GenBank/DDBJ databases">
        <title>Pseudoroseicyclus tamarix, sp. nov., isolated from offshore sediment of a Tamarix chinensis forest.</title>
        <authorList>
            <person name="Gai Y."/>
        </authorList>
    </citation>
    <scope>NUCLEOTIDE SEQUENCE [LARGE SCALE GENOMIC DNA]</scope>
    <source>
        <strain evidence="1 2">CLL3-39</strain>
    </source>
</reference>
<sequence>MGKITVNDTMQQGYTYETTARIGDVHSEDFDPWCPPAKMLEMGVFEGKYLNDCRDEFPKTWFEGAKLADGKADAELNYFGIKSRQPLSVWKEKGWIIGPDPRGWFQWYCRYWMGRRLEGVDDKQKSRWRNFRRHAGQVKKACDPGDVYCRPKQRQALLQWAHDPLI</sequence>
<dbReference type="Proteomes" id="UP000474757">
    <property type="component" value="Unassembled WGS sequence"/>
</dbReference>
<dbReference type="PANTHER" id="PTHR37948">
    <property type="entry name" value="ZGC:113208"/>
    <property type="match status" value="1"/>
</dbReference>
<proteinExistence type="predicted"/>
<name>A0A6B2JF70_9RHOB</name>